<organism evidence="4 5">
    <name type="scientific">Opitutus terrae (strain DSM 11246 / JCM 15787 / PB90-1)</name>
    <dbReference type="NCBI Taxonomy" id="452637"/>
    <lineage>
        <taxon>Bacteria</taxon>
        <taxon>Pseudomonadati</taxon>
        <taxon>Verrucomicrobiota</taxon>
        <taxon>Opitutia</taxon>
        <taxon>Opitutales</taxon>
        <taxon>Opitutaceae</taxon>
        <taxon>Opitutus</taxon>
    </lineage>
</organism>
<evidence type="ECO:0000313" key="4">
    <source>
        <dbReference type="EMBL" id="ACB74867.1"/>
    </source>
</evidence>
<dbReference type="PANTHER" id="PTHR13774:SF17">
    <property type="entry name" value="PHENAZINE BIOSYNTHESIS-LIKE DOMAIN-CONTAINING PROTEIN"/>
    <property type="match status" value="1"/>
</dbReference>
<dbReference type="RefSeq" id="WP_012374405.1">
    <property type="nucleotide sequence ID" value="NC_010571.1"/>
</dbReference>
<dbReference type="HOGENOM" id="CLU_048756_2_2_0"/>
<dbReference type="GO" id="GO:0005737">
    <property type="term" value="C:cytoplasm"/>
    <property type="evidence" value="ECO:0007669"/>
    <property type="project" value="TreeGrafter"/>
</dbReference>
<name>B1ZTT1_OPITP</name>
<dbReference type="PIRSF" id="PIRSF016184">
    <property type="entry name" value="PhzC_PhzF"/>
    <property type="match status" value="1"/>
</dbReference>
<dbReference type="OrthoDB" id="9788221at2"/>
<comment type="similarity">
    <text evidence="1">Belongs to the PhzF family.</text>
</comment>
<dbReference type="Gene3D" id="3.10.310.10">
    <property type="entry name" value="Diaminopimelate Epimerase, Chain A, domain 1"/>
    <property type="match status" value="2"/>
</dbReference>
<evidence type="ECO:0000256" key="2">
    <source>
        <dbReference type="ARBA" id="ARBA00023235"/>
    </source>
</evidence>
<sequence length="275" mass="29984">MKLPLYWIDAFTDRVFSGNPAAVVPLDTWPDAAVLQRIAFENRLSETAFVVRTGAARLHLRWFTPALEVDLCGHATLATAFTLFTQLGQSGNQIVFDTKSGPLTVARRPDGKLEMDFPARTAMRLDPAEVPAPMRESLAGTRPAEWLKVTTHAHYVALFATEAEVRALRPDFPRIASLGDARLLATAPGTDCDFVSRYFAPGAGINEDPVTGSAHATLVPYWAGRLGETILHARQVSARGGELWCEHVPGRGTAESRVRIAGQAVLYLRGELNLP</sequence>
<dbReference type="Pfam" id="PF02567">
    <property type="entry name" value="PhzC-PhzF"/>
    <property type="match status" value="1"/>
</dbReference>
<proteinExistence type="inferred from homology"/>
<dbReference type="SUPFAM" id="SSF54506">
    <property type="entry name" value="Diaminopimelate epimerase-like"/>
    <property type="match status" value="1"/>
</dbReference>
<protein>
    <submittedName>
        <fullName evidence="4">Phenazine biosynthesis protein PhzF family</fullName>
    </submittedName>
</protein>
<accession>B1ZTT1</accession>
<dbReference type="AlphaFoldDB" id="B1ZTT1"/>
<dbReference type="Proteomes" id="UP000007013">
    <property type="component" value="Chromosome"/>
</dbReference>
<dbReference type="InterPro" id="IPR003719">
    <property type="entry name" value="Phenazine_PhzF-like"/>
</dbReference>
<dbReference type="NCBIfam" id="TIGR00654">
    <property type="entry name" value="PhzF_family"/>
    <property type="match status" value="1"/>
</dbReference>
<reference evidence="4 5" key="1">
    <citation type="journal article" date="2011" name="J. Bacteriol.">
        <title>Genome sequence of the verrucomicrobium Opitutus terrae PB90-1, an abundant inhabitant of rice paddy soil ecosystems.</title>
        <authorList>
            <person name="van Passel M.W."/>
            <person name="Kant R."/>
            <person name="Palva A."/>
            <person name="Copeland A."/>
            <person name="Lucas S."/>
            <person name="Lapidus A."/>
            <person name="Glavina del Rio T."/>
            <person name="Pitluck S."/>
            <person name="Goltsman E."/>
            <person name="Clum A."/>
            <person name="Sun H."/>
            <person name="Schmutz J."/>
            <person name="Larimer F.W."/>
            <person name="Land M.L."/>
            <person name="Hauser L."/>
            <person name="Kyrpides N."/>
            <person name="Mikhailova N."/>
            <person name="Richardson P.P."/>
            <person name="Janssen P.H."/>
            <person name="de Vos W.M."/>
            <person name="Smidt H."/>
        </authorList>
    </citation>
    <scope>NUCLEOTIDE SEQUENCE [LARGE SCALE GENOMIC DNA]</scope>
    <source>
        <strain evidence="5">DSM 11246 / JCM 15787 / PB90-1</strain>
    </source>
</reference>
<feature type="active site" evidence="3">
    <location>
        <position position="46"/>
    </location>
</feature>
<dbReference type="EMBL" id="CP001032">
    <property type="protein sequence ID" value="ACB74867.1"/>
    <property type="molecule type" value="Genomic_DNA"/>
</dbReference>
<dbReference type="GO" id="GO:0016853">
    <property type="term" value="F:isomerase activity"/>
    <property type="evidence" value="ECO:0007669"/>
    <property type="project" value="UniProtKB-KW"/>
</dbReference>
<keyword evidence="5" id="KW-1185">Reference proteome</keyword>
<dbReference type="KEGG" id="ote:Oter_1583"/>
<evidence type="ECO:0000256" key="1">
    <source>
        <dbReference type="ARBA" id="ARBA00008270"/>
    </source>
</evidence>
<dbReference type="PANTHER" id="PTHR13774">
    <property type="entry name" value="PHENAZINE BIOSYNTHESIS PROTEIN"/>
    <property type="match status" value="1"/>
</dbReference>
<evidence type="ECO:0000256" key="3">
    <source>
        <dbReference type="PIRSR" id="PIRSR016184-1"/>
    </source>
</evidence>
<evidence type="ECO:0000313" key="5">
    <source>
        <dbReference type="Proteomes" id="UP000007013"/>
    </source>
</evidence>
<dbReference type="eggNOG" id="COG0384">
    <property type="taxonomic scope" value="Bacteria"/>
</dbReference>
<gene>
    <name evidence="4" type="ordered locus">Oter_1583</name>
</gene>
<keyword evidence="2" id="KW-0413">Isomerase</keyword>